<dbReference type="GO" id="GO:0003700">
    <property type="term" value="F:DNA-binding transcription factor activity"/>
    <property type="evidence" value="ECO:0007669"/>
    <property type="project" value="InterPro"/>
</dbReference>
<name>A0AAV9I2U6_9RHOD</name>
<dbReference type="EMBL" id="JANCYU010000007">
    <property type="protein sequence ID" value="KAK4522708.1"/>
    <property type="molecule type" value="Genomic_DNA"/>
</dbReference>
<gene>
    <name evidence="6" type="ORF">GAYE_PCTG14G0598</name>
</gene>
<evidence type="ECO:0000256" key="2">
    <source>
        <dbReference type="ARBA" id="ARBA00023125"/>
    </source>
</evidence>
<dbReference type="InterPro" id="IPR004826">
    <property type="entry name" value="bZIP_Maf"/>
</dbReference>
<dbReference type="PROSITE" id="PS50217">
    <property type="entry name" value="BZIP"/>
    <property type="match status" value="1"/>
</dbReference>
<dbReference type="InterPro" id="IPR004827">
    <property type="entry name" value="bZIP"/>
</dbReference>
<sequence length="358" mass="41286">MDILRKQETLPALPKIDAYETKSPNSWNVSRTEAENWRERLRFLADCIPETRQSVKNDSNFGATRPLTQEEFQRRKLEQILTNAEDSRAIRENSVASWTREETKRNIERLQEIHEAGADSPKRNRVHSVAALASQSKLPSFEVMNAISQKEDISSQQGPHLSLETAQKTSSFSIPQAVERSGKLYDNSILCSYTSAMGAGQRNDSNSYKTSSSEENFLSNRQLPWNEFVHTKNYDCIEPLLGVVLSDEQKRFVVDNAYNTSVSSPVYEEPHPLVTLRSTEGLTQEQKQLRRILKNRWSAKMSRMKRNEQIRRLEFKANEQERVIRELLEERASLKNEIELLKRQVEKQQLDPLCGSSQ</sequence>
<dbReference type="SMART" id="SM00338">
    <property type="entry name" value="BRLZ"/>
    <property type="match status" value="1"/>
</dbReference>
<accession>A0AAV9I2U6</accession>
<dbReference type="Gene3D" id="1.20.5.170">
    <property type="match status" value="1"/>
</dbReference>
<dbReference type="GO" id="GO:0003677">
    <property type="term" value="F:DNA binding"/>
    <property type="evidence" value="ECO:0007669"/>
    <property type="project" value="UniProtKB-KW"/>
</dbReference>
<dbReference type="InterPro" id="IPR046347">
    <property type="entry name" value="bZIP_sf"/>
</dbReference>
<comment type="caution">
    <text evidence="6">The sequence shown here is derived from an EMBL/GenBank/DDBJ whole genome shotgun (WGS) entry which is preliminary data.</text>
</comment>
<feature type="coiled-coil region" evidence="4">
    <location>
        <begin position="310"/>
        <end position="351"/>
    </location>
</feature>
<evidence type="ECO:0000256" key="1">
    <source>
        <dbReference type="ARBA" id="ARBA00023015"/>
    </source>
</evidence>
<dbReference type="SUPFAM" id="SSF57959">
    <property type="entry name" value="Leucine zipper domain"/>
    <property type="match status" value="1"/>
</dbReference>
<dbReference type="AlphaFoldDB" id="A0AAV9I2U6"/>
<keyword evidence="4" id="KW-0175">Coiled coil</keyword>
<dbReference type="Proteomes" id="UP001300502">
    <property type="component" value="Unassembled WGS sequence"/>
</dbReference>
<keyword evidence="3" id="KW-0804">Transcription</keyword>
<evidence type="ECO:0000313" key="6">
    <source>
        <dbReference type="EMBL" id="KAK4522708.1"/>
    </source>
</evidence>
<reference evidence="6 7" key="1">
    <citation type="submission" date="2022-07" db="EMBL/GenBank/DDBJ databases">
        <title>Genome-wide signatures of adaptation to extreme environments.</title>
        <authorList>
            <person name="Cho C.H."/>
            <person name="Yoon H.S."/>
        </authorList>
    </citation>
    <scope>NUCLEOTIDE SEQUENCE [LARGE SCALE GENOMIC DNA]</scope>
    <source>
        <strain evidence="6 7">108.79 E11</strain>
    </source>
</reference>
<evidence type="ECO:0000313" key="7">
    <source>
        <dbReference type="Proteomes" id="UP001300502"/>
    </source>
</evidence>
<proteinExistence type="predicted"/>
<evidence type="ECO:0000256" key="4">
    <source>
        <dbReference type="SAM" id="Coils"/>
    </source>
</evidence>
<evidence type="ECO:0000259" key="5">
    <source>
        <dbReference type="PROSITE" id="PS50217"/>
    </source>
</evidence>
<feature type="domain" description="BZIP" evidence="5">
    <location>
        <begin position="285"/>
        <end position="348"/>
    </location>
</feature>
<organism evidence="6 7">
    <name type="scientific">Galdieria yellowstonensis</name>
    <dbReference type="NCBI Taxonomy" id="3028027"/>
    <lineage>
        <taxon>Eukaryota</taxon>
        <taxon>Rhodophyta</taxon>
        <taxon>Bangiophyceae</taxon>
        <taxon>Galdieriales</taxon>
        <taxon>Galdieriaceae</taxon>
        <taxon>Galdieria</taxon>
    </lineage>
</organism>
<keyword evidence="1" id="KW-0805">Transcription regulation</keyword>
<protein>
    <recommendedName>
        <fullName evidence="5">BZIP domain-containing protein</fullName>
    </recommendedName>
</protein>
<keyword evidence="2" id="KW-0238">DNA-binding</keyword>
<keyword evidence="7" id="KW-1185">Reference proteome</keyword>
<evidence type="ECO:0000256" key="3">
    <source>
        <dbReference type="ARBA" id="ARBA00023163"/>
    </source>
</evidence>
<dbReference type="Pfam" id="PF03131">
    <property type="entry name" value="bZIP_Maf"/>
    <property type="match status" value="1"/>
</dbReference>